<name>A0A382ZVS0_9ZZZZ</name>
<protein>
    <recommendedName>
        <fullName evidence="4">HTH asnC-type domain-containing protein</fullName>
    </recommendedName>
</protein>
<dbReference type="Gene3D" id="3.30.70.920">
    <property type="match status" value="1"/>
</dbReference>
<evidence type="ECO:0000256" key="2">
    <source>
        <dbReference type="ARBA" id="ARBA00023125"/>
    </source>
</evidence>
<dbReference type="GO" id="GO:0005829">
    <property type="term" value="C:cytosol"/>
    <property type="evidence" value="ECO:0007669"/>
    <property type="project" value="TreeGrafter"/>
</dbReference>
<dbReference type="GO" id="GO:0043200">
    <property type="term" value="P:response to amino acid"/>
    <property type="evidence" value="ECO:0007669"/>
    <property type="project" value="TreeGrafter"/>
</dbReference>
<reference evidence="5" key="1">
    <citation type="submission" date="2018-05" db="EMBL/GenBank/DDBJ databases">
        <authorList>
            <person name="Lanie J.A."/>
            <person name="Ng W.-L."/>
            <person name="Kazmierczak K.M."/>
            <person name="Andrzejewski T.M."/>
            <person name="Davidsen T.M."/>
            <person name="Wayne K.J."/>
            <person name="Tettelin H."/>
            <person name="Glass J.I."/>
            <person name="Rusch D."/>
            <person name="Podicherti R."/>
            <person name="Tsui H.-C.T."/>
            <person name="Winkler M.E."/>
        </authorList>
    </citation>
    <scope>NUCLEOTIDE SEQUENCE</scope>
</reference>
<organism evidence="5">
    <name type="scientific">marine metagenome</name>
    <dbReference type="NCBI Taxonomy" id="408172"/>
    <lineage>
        <taxon>unclassified sequences</taxon>
        <taxon>metagenomes</taxon>
        <taxon>ecological metagenomes</taxon>
    </lineage>
</organism>
<evidence type="ECO:0000256" key="1">
    <source>
        <dbReference type="ARBA" id="ARBA00023015"/>
    </source>
</evidence>
<dbReference type="InterPro" id="IPR011991">
    <property type="entry name" value="ArsR-like_HTH"/>
</dbReference>
<dbReference type="SMART" id="SM00344">
    <property type="entry name" value="HTH_ASNC"/>
    <property type="match status" value="1"/>
</dbReference>
<dbReference type="EMBL" id="UINC01186907">
    <property type="protein sequence ID" value="SVD99359.1"/>
    <property type="molecule type" value="Genomic_DNA"/>
</dbReference>
<keyword evidence="3" id="KW-0804">Transcription</keyword>
<gene>
    <name evidence="5" type="ORF">METZ01_LOCUS452213</name>
</gene>
<dbReference type="Pfam" id="PF13412">
    <property type="entry name" value="HTH_24"/>
    <property type="match status" value="1"/>
</dbReference>
<dbReference type="PROSITE" id="PS50956">
    <property type="entry name" value="HTH_ASNC_2"/>
    <property type="match status" value="1"/>
</dbReference>
<dbReference type="InterPro" id="IPR019888">
    <property type="entry name" value="Tscrpt_reg_AsnC-like"/>
</dbReference>
<dbReference type="SUPFAM" id="SSF54909">
    <property type="entry name" value="Dimeric alpha+beta barrel"/>
    <property type="match status" value="1"/>
</dbReference>
<keyword evidence="2" id="KW-0238">DNA-binding</keyword>
<dbReference type="InterPro" id="IPR011008">
    <property type="entry name" value="Dimeric_a/b-barrel"/>
</dbReference>
<dbReference type="SUPFAM" id="SSF46785">
    <property type="entry name" value="Winged helix' DNA-binding domain"/>
    <property type="match status" value="1"/>
</dbReference>
<feature type="non-terminal residue" evidence="5">
    <location>
        <position position="138"/>
    </location>
</feature>
<dbReference type="PRINTS" id="PR00033">
    <property type="entry name" value="HTHASNC"/>
</dbReference>
<dbReference type="CDD" id="cd00090">
    <property type="entry name" value="HTH_ARSR"/>
    <property type="match status" value="1"/>
</dbReference>
<dbReference type="PANTHER" id="PTHR30154">
    <property type="entry name" value="LEUCINE-RESPONSIVE REGULATORY PROTEIN"/>
    <property type="match status" value="1"/>
</dbReference>
<accession>A0A382ZVS0</accession>
<proteinExistence type="predicted"/>
<dbReference type="Gene3D" id="1.10.10.10">
    <property type="entry name" value="Winged helix-like DNA-binding domain superfamily/Winged helix DNA-binding domain"/>
    <property type="match status" value="1"/>
</dbReference>
<dbReference type="InterPro" id="IPR000485">
    <property type="entry name" value="AsnC-type_HTH_dom"/>
</dbReference>
<feature type="domain" description="HTH asnC-type" evidence="4">
    <location>
        <begin position="3"/>
        <end position="64"/>
    </location>
</feature>
<evidence type="ECO:0000256" key="3">
    <source>
        <dbReference type="ARBA" id="ARBA00023163"/>
    </source>
</evidence>
<dbReference type="InterPro" id="IPR036388">
    <property type="entry name" value="WH-like_DNA-bd_sf"/>
</dbReference>
<evidence type="ECO:0000313" key="5">
    <source>
        <dbReference type="EMBL" id="SVD99359.1"/>
    </source>
</evidence>
<sequence length="138" mass="15408">MKIDNTDRKILELLQEDGRIAASHIADEMDISIPTVSERIKKLQESGIIQGFHAVLDPKKLDLDVAALITVISESSVHYHDFTNIAEQTKEVVQCFSTTGKGSHTLLVVTRNSQTLEELLRDIQSWPGVARTETQIIL</sequence>
<dbReference type="GO" id="GO:0043565">
    <property type="term" value="F:sequence-specific DNA binding"/>
    <property type="evidence" value="ECO:0007669"/>
    <property type="project" value="InterPro"/>
</dbReference>
<keyword evidence="1" id="KW-0805">Transcription regulation</keyword>
<dbReference type="PANTHER" id="PTHR30154:SF34">
    <property type="entry name" value="TRANSCRIPTIONAL REGULATOR AZLB"/>
    <property type="match status" value="1"/>
</dbReference>
<evidence type="ECO:0000259" key="4">
    <source>
        <dbReference type="PROSITE" id="PS50956"/>
    </source>
</evidence>
<dbReference type="AlphaFoldDB" id="A0A382ZVS0"/>
<dbReference type="InterPro" id="IPR036390">
    <property type="entry name" value="WH_DNA-bd_sf"/>
</dbReference>
<dbReference type="Pfam" id="PF01037">
    <property type="entry name" value="AsnC_trans_reg"/>
    <property type="match status" value="1"/>
</dbReference>
<dbReference type="InterPro" id="IPR019887">
    <property type="entry name" value="Tscrpt_reg_AsnC/Lrp_C"/>
</dbReference>